<dbReference type="GO" id="GO:0004197">
    <property type="term" value="F:cysteine-type endopeptidase activity"/>
    <property type="evidence" value="ECO:0007669"/>
    <property type="project" value="InterPro"/>
</dbReference>
<feature type="domain" description="Peptidase C3" evidence="23">
    <location>
        <begin position="949"/>
        <end position="1151"/>
    </location>
</feature>
<evidence type="ECO:0000256" key="4">
    <source>
        <dbReference type="ARBA" id="ARBA00004354"/>
    </source>
</evidence>
<dbReference type="Gene3D" id="3.30.70.270">
    <property type="match status" value="1"/>
</dbReference>
<evidence type="ECO:0000256" key="19">
    <source>
        <dbReference type="ARBA" id="ARBA00032135"/>
    </source>
</evidence>
<dbReference type="EMBL" id="MH645161">
    <property type="protein sequence ID" value="AZF99052.1"/>
    <property type="molecule type" value="Genomic_RNA"/>
</dbReference>
<keyword evidence="8" id="KW-0645">Protease</keyword>
<evidence type="ECO:0000256" key="6">
    <source>
        <dbReference type="ARBA" id="ARBA00020936"/>
    </source>
</evidence>
<dbReference type="InterPro" id="IPR014759">
    <property type="entry name" value="Helicase_SF3_ssRNA_vir"/>
</dbReference>
<dbReference type="Pfam" id="PF00910">
    <property type="entry name" value="RNA_helicase"/>
    <property type="match status" value="1"/>
</dbReference>
<proteinExistence type="predicted"/>
<organismHost>
    <name type="scientific">Petunia</name>
    <dbReference type="NCBI Taxonomy" id="4101"/>
</organismHost>
<dbReference type="PROSITE" id="PS51874">
    <property type="entry name" value="PCV_3C_PRO"/>
    <property type="match status" value="1"/>
</dbReference>
<keyword evidence="17" id="KW-1133">Transmembrane helix</keyword>
<dbReference type="PRINTS" id="PR00918">
    <property type="entry name" value="CALICVIRUSNS"/>
</dbReference>
<evidence type="ECO:0000256" key="1">
    <source>
        <dbReference type="ARBA" id="ARBA00002583"/>
    </source>
</evidence>
<comment type="function">
    <text evidence="2">Thiol protease that cleaves the RNA1 and RNA2 polyproteins.</text>
</comment>
<name>A0A3G8FWM4_BBWV1</name>
<evidence type="ECO:0000256" key="15">
    <source>
        <dbReference type="ARBA" id="ARBA00022840"/>
    </source>
</evidence>
<protein>
    <recommendedName>
        <fullName evidence="6">RNA1 polyprotein</fullName>
    </recommendedName>
    <alternativeName>
        <fullName evidence="19">Genome polyprotein B</fullName>
    </alternativeName>
</protein>
<dbReference type="InterPro" id="IPR007094">
    <property type="entry name" value="RNA-dir_pol_PSvirus"/>
</dbReference>
<dbReference type="Gene3D" id="2.40.10.10">
    <property type="entry name" value="Trypsin-like serine proteases"/>
    <property type="match status" value="1"/>
</dbReference>
<evidence type="ECO:0000256" key="5">
    <source>
        <dbReference type="ARBA" id="ARBA00004379"/>
    </source>
</evidence>
<dbReference type="GO" id="GO:0039694">
    <property type="term" value="P:viral RNA genome replication"/>
    <property type="evidence" value="ECO:0007669"/>
    <property type="project" value="InterPro"/>
</dbReference>
<evidence type="ECO:0000256" key="7">
    <source>
        <dbReference type="ARBA" id="ARBA00022484"/>
    </source>
</evidence>
<evidence type="ECO:0000256" key="11">
    <source>
        <dbReference type="ARBA" id="ARBA00022695"/>
    </source>
</evidence>
<evidence type="ECO:0000259" key="21">
    <source>
        <dbReference type="PROSITE" id="PS50507"/>
    </source>
</evidence>
<dbReference type="SUPFAM" id="SSF56672">
    <property type="entry name" value="DNA/RNA polymerases"/>
    <property type="match status" value="1"/>
</dbReference>
<keyword evidence="18" id="KW-1038">Host endoplasmic reticulum</keyword>
<keyword evidence="12" id="KW-0547">Nucleotide-binding</keyword>
<evidence type="ECO:0000256" key="17">
    <source>
        <dbReference type="ARBA" id="ARBA00022989"/>
    </source>
</evidence>
<comment type="function">
    <text evidence="1">Plays a role in RNA replication. It is covalently linked to the 5'terminus of both viral single-stranded RNA1 and RNA2 molecules.</text>
</comment>
<evidence type="ECO:0000256" key="20">
    <source>
        <dbReference type="ARBA" id="ARBA00045667"/>
    </source>
</evidence>
<keyword evidence="7" id="KW-0696">RNA-directed RNA polymerase</keyword>
<keyword evidence="15" id="KW-0067">ATP-binding</keyword>
<dbReference type="GO" id="GO:0003723">
    <property type="term" value="F:RNA binding"/>
    <property type="evidence" value="ECO:0007669"/>
    <property type="project" value="InterPro"/>
</dbReference>
<organism evidence="24">
    <name type="scientific">Broad bean wilt virus 1</name>
    <name type="common">BBWV-1</name>
    <dbReference type="NCBI Taxonomy" id="50817"/>
    <lineage>
        <taxon>Viruses</taxon>
        <taxon>Riboviria</taxon>
        <taxon>Orthornavirae</taxon>
        <taxon>Pisuviricota</taxon>
        <taxon>Pisoniviricetes</taxon>
        <taxon>Picornavirales</taxon>
        <taxon>Secoviridae</taxon>
        <taxon>Comovirinae</taxon>
        <taxon>Fabavirus</taxon>
        <taxon>Fabavirus alphaviciae</taxon>
    </lineage>
</organism>
<dbReference type="InterPro" id="IPR043502">
    <property type="entry name" value="DNA/RNA_pol_sf"/>
</dbReference>
<dbReference type="InterPro" id="IPR001205">
    <property type="entry name" value="RNA-dir_pol_C"/>
</dbReference>
<dbReference type="PROSITE" id="PS50507">
    <property type="entry name" value="RDRP_SSRNA_POS"/>
    <property type="match status" value="1"/>
</dbReference>
<dbReference type="GO" id="GO:0003724">
    <property type="term" value="F:RNA helicase activity"/>
    <property type="evidence" value="ECO:0007669"/>
    <property type="project" value="InterPro"/>
</dbReference>
<evidence type="ECO:0000256" key="16">
    <source>
        <dbReference type="ARBA" id="ARBA00022953"/>
    </source>
</evidence>
<dbReference type="GO" id="GO:0003968">
    <property type="term" value="F:RNA-directed RNA polymerase activity"/>
    <property type="evidence" value="ECO:0007669"/>
    <property type="project" value="UniProtKB-KW"/>
</dbReference>
<dbReference type="GO" id="GO:0006351">
    <property type="term" value="P:DNA-templated transcription"/>
    <property type="evidence" value="ECO:0007669"/>
    <property type="project" value="InterPro"/>
</dbReference>
<reference evidence="24" key="1">
    <citation type="journal article" date="2018" name="Plant Pathol.">
        <title>Using High Throughput Sequencing in support of a plant health outbreak reveals novel viruses in Ullucus tuberosus (Basellaceae).</title>
        <authorList>
            <person name="Fox A."/>
            <person name="Fowkes A."/>
            <person name="Skelton A."/>
            <person name="Harju V."/>
            <person name="Buxton-Kirk A."/>
            <person name="Kelly M."/>
            <person name="Forde S."/>
            <person name="Pufal H."/>
            <person name="Conyers C."/>
            <person name="Ward R."/>
            <person name="Weekes R."/>
            <person name="Boonham N."/>
            <person name="Adams I."/>
        </authorList>
    </citation>
    <scope>NUCLEOTIDE SEQUENCE</scope>
    <source>
        <strain evidence="24">BBWV1_RNA1</strain>
    </source>
</reference>
<dbReference type="GO" id="GO:0033644">
    <property type="term" value="C:host cell membrane"/>
    <property type="evidence" value="ECO:0007669"/>
    <property type="project" value="UniProtKB-SubCell"/>
</dbReference>
<feature type="domain" description="SF3 helicase" evidence="22">
    <location>
        <begin position="472"/>
        <end position="640"/>
    </location>
</feature>
<comment type="subcellular location">
    <subcellularLocation>
        <location evidence="4">Host endoplasmic reticulum</location>
    </subcellularLocation>
    <subcellularLocation>
        <location evidence="5">Host membrane</location>
        <topology evidence="5">Single-pass membrane protein</topology>
    </subcellularLocation>
</comment>
<dbReference type="PROSITE" id="PS51218">
    <property type="entry name" value="SF3_HELICASE_2"/>
    <property type="match status" value="1"/>
</dbReference>
<dbReference type="GO" id="GO:0006508">
    <property type="term" value="P:proteolysis"/>
    <property type="evidence" value="ECO:0007669"/>
    <property type="project" value="UniProtKB-KW"/>
</dbReference>
<evidence type="ECO:0000313" key="24">
    <source>
        <dbReference type="EMBL" id="AZF99052.1"/>
    </source>
</evidence>
<dbReference type="InterPro" id="IPR043128">
    <property type="entry name" value="Rev_trsase/Diguanyl_cyclase"/>
</dbReference>
<sequence length="1856" mass="207257">MQELSRFHLNSFCEMDSETIDMCVKFLKISFGLQSLKDLVKELFGGSELEKLAYVHAAFFHANEMAIHWNADLPWEEVMSSKRVKERFGYVKCHFLKNVVYNIDASGQMIRYNTTTCENWFCCNFNLASYSTSYNSLVPEEGGSMPVNEEAEAKIGQSLLTCAQSVTKAIYAKLSTLTTRSIQGFLECLRDAICGAFSSWLPCIRGAFAWFGNIIEVLKHWAGAVHEKLHNFLEGIEECLYMGLGLVASTCIVALVEKFLVTMSVISGPCGAPTLFLTSAMAIISSTYFLSKTVEKSSAFTMLLGFVTQSCQTVLGSLFGKSAKGSEEAQGQFGPSAMLESLATLVSSWSSNSVTEIGRTFGAISQIKNGIIALKDMVLFVFSKLCEMASKVLGFESQILADLSIILGENVADWLDECDCMLAYLLEFNSNARDIFDRLSQLIERGKAIRMGILRTTHRGSSQVLSLVTKALDKLTELHNSVIMSGANSTRKTPFMLFFTGKSGVGKTSVVQRMAANWLQQEQLGSNEVYSRNGLDPFWSGYKRQAVVTYDDFGAVPGNVSNEAEIINVVSSNPHSVMMADLKEKGMYFDSRLIIASSNFIAANPESGVHDSEAYERRRHVVVQVSLKEDVVYDPGNPCANQRYTLLESKAPFAEKAVFESYEELWSHVYNAFKAHEEREKLFLSSLPVPERSEKEALQALIGICVMTTSYAPKAVIQYGIDHLAGYHYLISSAEHVYFWHEKGEVEIVPMQLMKLDKMDKATMASTSLKSALMCQDMAKNFPTLNPLAVLYAKNIVIRGWVDANLQASKKCEDSYMREQIGSLPKWQRAYLHVLSGYIASNGARGWFLNCLEVTKSNLRSSYIWEYKSWPMPLKLALGSFLAILAGSAIFCSLQSLWSVSGNASFVAGAASIFTIGSATAQSAPPNKDGSEYTYRNKKIKIRNWEGQGPCFGDSALWIAENCMATLVVMRDRVQVCMAPGRSFLGVNHFLRMIPNGVMVKLETGTAETYFVWEKSKLKLFENSEIALYSSSNLPKAPDSLVDRFHFDLETLPKTFPAQFFTYKFDKDLQQYVPELGELMCRKAERALCVVSGEYRRVISHHLTYKNPTVAGDCGGLVLATIEGKCKLVGLHVASDGEEGAASPVPWDPDFKVAQGQSDFLLNYDEWAVPKVLGPGCKAVGIIAPEHTVGSGGKTSFLETPVEWQLNKPCGKIPSILVKGDARLAGTENADYDPFAVGMTKYAKEAGPFESNGLDRVCESIVETWHDASDGFEFGPVNLEAALNGIENMEYFDALVLSTSEGYPYRLDRKPGEKGKARYVEGEPGSLEITDERILADIHWFEEISKTQVPDLYCIECVKDERLPIRKVIKEPKSRLFTVLPMSYNLAVRKKFLNFVRFIMKRRDVLPCQVGINPYSRQWGKVADRLLEKGNSILCCDYSRFDGFLPKCIMVKIAEMFSNVVGETGAEREQTKNLMLACCSRYAICGRVLYRVENGIPSGFPLTVIVNSILNEILIKYAYWKCFETESLIRDHFDTYVAMVVYGDDNLISVSEAISSKFNGNFLVNFMCNLGIKVTDGVDKTKVGIDFRTIEDCDFLKRKFKENADGTWSGVMAEEHLWPQLHFVKAKKVEMSEAYISNCNNILRELWLGSPEKAAAFRREVISKLKWVEPQRLLTINQVALFHSEQMNGEHPFVEACHQLENLELLAPLEPGMLPIKTQEIMPGLFVASEKNFTGNFDDYFTISITTNRKFEDGKGFQIIFPYGAGRGGLPSKAFMEQNVIRKGCAIQKAFKQGLEKGNKMLFISQSSVIPAYVFAIMLYRSIDRLPRALSNKALTSALGICKKLSYLPKDFPDLF</sequence>
<organismHost>
    <name type="scientific">Spinacia oleracea</name>
    <name type="common">Spinach</name>
    <dbReference type="NCBI Taxonomy" id="3562"/>
</organismHost>
<evidence type="ECO:0000256" key="9">
    <source>
        <dbReference type="ARBA" id="ARBA00022679"/>
    </source>
</evidence>
<dbReference type="GO" id="GO:0044220">
    <property type="term" value="C:host cell perinuclear region of cytoplasm"/>
    <property type="evidence" value="ECO:0007669"/>
    <property type="project" value="UniProtKB-SubCell"/>
</dbReference>
<dbReference type="InterPro" id="IPR043504">
    <property type="entry name" value="Peptidase_S1_PA_chymotrypsin"/>
</dbReference>
<keyword evidence="17" id="KW-0472">Membrane</keyword>
<dbReference type="GO" id="GO:0044165">
    <property type="term" value="C:host cell endoplasmic reticulum"/>
    <property type="evidence" value="ECO:0007669"/>
    <property type="project" value="UniProtKB-SubCell"/>
</dbReference>
<keyword evidence="14" id="KW-0788">Thiol protease</keyword>
<organismHost>
    <name type="scientific">Myzus</name>
    <dbReference type="NCBI Taxonomy" id="13163"/>
</organismHost>
<keyword evidence="11" id="KW-0548">Nucleotidyltransferase</keyword>
<dbReference type="InterPro" id="IPR009003">
    <property type="entry name" value="Peptidase_S1_PA"/>
</dbReference>
<evidence type="ECO:0000256" key="8">
    <source>
        <dbReference type="ARBA" id="ARBA00022670"/>
    </source>
</evidence>
<comment type="function">
    <text evidence="3">Replicates the viral genome.</text>
</comment>
<accession>A0A3G8FWM4</accession>
<feature type="domain" description="RdRp catalytic" evidence="21">
    <location>
        <begin position="1431"/>
        <end position="1558"/>
    </location>
</feature>
<keyword evidence="9" id="KW-0808">Transferase</keyword>
<dbReference type="GO" id="GO:0005524">
    <property type="term" value="F:ATP binding"/>
    <property type="evidence" value="ECO:0007669"/>
    <property type="project" value="UniProtKB-KW"/>
</dbReference>
<dbReference type="InterPro" id="IPR000605">
    <property type="entry name" value="Helicase_SF3_ssDNA/RNA_vir"/>
</dbReference>
<dbReference type="Pfam" id="PF00680">
    <property type="entry name" value="RdRP_1"/>
    <property type="match status" value="1"/>
</dbReference>
<evidence type="ECO:0000259" key="23">
    <source>
        <dbReference type="PROSITE" id="PS51874"/>
    </source>
</evidence>
<evidence type="ECO:0000256" key="12">
    <source>
        <dbReference type="ARBA" id="ARBA00022741"/>
    </source>
</evidence>
<evidence type="ECO:0000256" key="18">
    <source>
        <dbReference type="ARBA" id="ARBA00023184"/>
    </source>
</evidence>
<evidence type="ECO:0000259" key="22">
    <source>
        <dbReference type="PROSITE" id="PS51218"/>
    </source>
</evidence>
<keyword evidence="16" id="KW-0693">Viral RNA replication</keyword>
<comment type="function">
    <text evidence="20">Down-regulates the RNA1 polyprotein processing and enhances trans-cleavage of RNA2 polyproteins. The protease cofactor and the putative helicase seem to target the replication complexes to ER membranes. Their physical association causes the membrane rearrangement of host ER that may result in formation of the small membranous vesicles that are the site of viral RNA synthesis.</text>
</comment>
<organismHost>
    <name type="scientific">Vicia faba</name>
    <name type="common">Broad bean</name>
    <name type="synonym">Faba vulgaris</name>
    <dbReference type="NCBI Taxonomy" id="3906"/>
</organismHost>
<keyword evidence="10" id="KW-0812">Transmembrane</keyword>
<dbReference type="SUPFAM" id="SSF50494">
    <property type="entry name" value="Trypsin-like serine proteases"/>
    <property type="match status" value="1"/>
</dbReference>
<dbReference type="InterPro" id="IPR004004">
    <property type="entry name" value="Helic/Pol/Pept_Calicivir-typ"/>
</dbReference>
<evidence type="ECO:0000256" key="13">
    <source>
        <dbReference type="ARBA" id="ARBA00022801"/>
    </source>
</evidence>
<organismHost>
    <name type="scientific">Capsicum annuum</name>
    <name type="common">Capsicum pepper</name>
    <dbReference type="NCBI Taxonomy" id="4072"/>
</organismHost>
<keyword evidence="13" id="KW-0378">Hydrolase</keyword>
<evidence type="ECO:0000256" key="14">
    <source>
        <dbReference type="ARBA" id="ARBA00022807"/>
    </source>
</evidence>
<evidence type="ECO:0000256" key="3">
    <source>
        <dbReference type="ARBA" id="ARBA00003682"/>
    </source>
</evidence>
<evidence type="ECO:0000256" key="2">
    <source>
        <dbReference type="ARBA" id="ARBA00003602"/>
    </source>
</evidence>
<evidence type="ECO:0000256" key="10">
    <source>
        <dbReference type="ARBA" id="ARBA00022692"/>
    </source>
</evidence>
<dbReference type="InterPro" id="IPR044067">
    <property type="entry name" value="PCV_3C_PRO"/>
</dbReference>